<evidence type="ECO:0000313" key="1">
    <source>
        <dbReference type="EMBL" id="RUR48828.1"/>
    </source>
</evidence>
<dbReference type="RefSeq" id="WP_126981492.1">
    <property type="nucleotide sequence ID" value="NZ_RZHD01000003.1"/>
</dbReference>
<gene>
    <name evidence="1" type="ORF">ELY37_02970</name>
</gene>
<dbReference type="AlphaFoldDB" id="A0A3S0WQ10"/>
<evidence type="ECO:0000313" key="2">
    <source>
        <dbReference type="Proteomes" id="UP000286912"/>
    </source>
</evidence>
<dbReference type="Proteomes" id="UP000286912">
    <property type="component" value="Unassembled WGS sequence"/>
</dbReference>
<accession>A0A3S0WQ10</accession>
<sequence>MSDNERNLAPEVEQAISKLTVDDINDFLSNMLIPRHCHLCHGQLHVIVEYVPTDKGLIQNKDKPAILKLAIQETIVDGSSYAMELPCFTLGCLRCGNLNRLTVAPILDFMHNRESADAAANK</sequence>
<dbReference type="EMBL" id="RZHD01000003">
    <property type="protein sequence ID" value="RUR48828.1"/>
    <property type="molecule type" value="Genomic_DNA"/>
</dbReference>
<name>A0A3S0WQ10_9GAMM</name>
<reference evidence="1 2" key="1">
    <citation type="submission" date="2018-12" db="EMBL/GenBank/DDBJ databases">
        <title>three novel Halomonas strain isolated from plants.</title>
        <authorList>
            <person name="Sun C."/>
        </authorList>
    </citation>
    <scope>NUCLEOTIDE SEQUENCE [LARGE SCALE GENOMIC DNA]</scope>
    <source>
        <strain evidence="1 2">RC</strain>
    </source>
</reference>
<keyword evidence="2" id="KW-1185">Reference proteome</keyword>
<proteinExistence type="predicted"/>
<comment type="caution">
    <text evidence="1">The sequence shown here is derived from an EMBL/GenBank/DDBJ whole genome shotgun (WGS) entry which is preliminary data.</text>
</comment>
<protein>
    <submittedName>
        <fullName evidence="1">Uncharacterized protein</fullName>
    </submittedName>
</protein>
<organism evidence="1 2">
    <name type="scientific">Vreelandella populi</name>
    <dbReference type="NCBI Taxonomy" id="2498858"/>
    <lineage>
        <taxon>Bacteria</taxon>
        <taxon>Pseudomonadati</taxon>
        <taxon>Pseudomonadota</taxon>
        <taxon>Gammaproteobacteria</taxon>
        <taxon>Oceanospirillales</taxon>
        <taxon>Halomonadaceae</taxon>
        <taxon>Vreelandella</taxon>
    </lineage>
</organism>